<keyword evidence="3" id="KW-1185">Reference proteome</keyword>
<dbReference type="EMBL" id="JBGBPQ010000015">
    <property type="protein sequence ID" value="KAL1510745.1"/>
    <property type="molecule type" value="Genomic_DNA"/>
</dbReference>
<gene>
    <name evidence="2" type="ORF">AB1Y20_007032</name>
</gene>
<sequence>MSTLAPGASHDDRARGIQHTHADYHTPDGNGRASAPEGVDAATESAVPSILARSDAKSKRTRLRRPSRVTRTRLSFIQGAGGRAAEIEPRNLGGPSNFSANANANAITTDTENEYEFDLGSTAAPRSPHPGPA</sequence>
<organism evidence="2 3">
    <name type="scientific">Prymnesium parvum</name>
    <name type="common">Toxic golden alga</name>
    <dbReference type="NCBI Taxonomy" id="97485"/>
    <lineage>
        <taxon>Eukaryota</taxon>
        <taxon>Haptista</taxon>
        <taxon>Haptophyta</taxon>
        <taxon>Prymnesiophyceae</taxon>
        <taxon>Prymnesiales</taxon>
        <taxon>Prymnesiaceae</taxon>
        <taxon>Prymnesium</taxon>
    </lineage>
</organism>
<feature type="compositionally biased region" description="Low complexity" evidence="1">
    <location>
        <begin position="96"/>
        <end position="106"/>
    </location>
</feature>
<dbReference type="AlphaFoldDB" id="A0AB34J2A4"/>
<evidence type="ECO:0000313" key="2">
    <source>
        <dbReference type="EMBL" id="KAL1510745.1"/>
    </source>
</evidence>
<evidence type="ECO:0000256" key="1">
    <source>
        <dbReference type="SAM" id="MobiDB-lite"/>
    </source>
</evidence>
<feature type="region of interest" description="Disordered" evidence="1">
    <location>
        <begin position="1"/>
        <end position="133"/>
    </location>
</feature>
<accession>A0AB34J2A4</accession>
<comment type="caution">
    <text evidence="2">The sequence shown here is derived from an EMBL/GenBank/DDBJ whole genome shotgun (WGS) entry which is preliminary data.</text>
</comment>
<feature type="compositionally biased region" description="Basic and acidic residues" evidence="1">
    <location>
        <begin position="9"/>
        <end position="26"/>
    </location>
</feature>
<protein>
    <submittedName>
        <fullName evidence="2">Uncharacterized protein</fullName>
    </submittedName>
</protein>
<proteinExistence type="predicted"/>
<feature type="compositionally biased region" description="Basic residues" evidence="1">
    <location>
        <begin position="59"/>
        <end position="71"/>
    </location>
</feature>
<reference evidence="2 3" key="1">
    <citation type="journal article" date="2024" name="Science">
        <title>Giant polyketide synthase enzymes in the biosynthesis of giant marine polyether toxins.</title>
        <authorList>
            <person name="Fallon T.R."/>
            <person name="Shende V.V."/>
            <person name="Wierzbicki I.H."/>
            <person name="Pendleton A.L."/>
            <person name="Watervoot N.F."/>
            <person name="Auber R.P."/>
            <person name="Gonzalez D.J."/>
            <person name="Wisecaver J.H."/>
            <person name="Moore B.S."/>
        </authorList>
    </citation>
    <scope>NUCLEOTIDE SEQUENCE [LARGE SCALE GENOMIC DNA]</scope>
    <source>
        <strain evidence="2 3">12B1</strain>
    </source>
</reference>
<name>A0AB34J2A4_PRYPA</name>
<dbReference type="Proteomes" id="UP001515480">
    <property type="component" value="Unassembled WGS sequence"/>
</dbReference>
<evidence type="ECO:0000313" key="3">
    <source>
        <dbReference type="Proteomes" id="UP001515480"/>
    </source>
</evidence>